<name>U4L5I5_PYROM</name>
<reference evidence="1 2" key="1">
    <citation type="journal article" date="2013" name="PLoS Genet.">
        <title>The genome and development-dependent transcriptomes of Pyronema confluens: a window into fungal evolution.</title>
        <authorList>
            <person name="Traeger S."/>
            <person name="Altegoer F."/>
            <person name="Freitag M."/>
            <person name="Gabaldon T."/>
            <person name="Kempken F."/>
            <person name="Kumar A."/>
            <person name="Marcet-Houben M."/>
            <person name="Poggeler S."/>
            <person name="Stajich J.E."/>
            <person name="Nowrousian M."/>
        </authorList>
    </citation>
    <scope>NUCLEOTIDE SEQUENCE [LARGE SCALE GENOMIC DNA]</scope>
    <source>
        <strain evidence="2">CBS 100304</strain>
        <tissue evidence="1">Vegetative mycelium</tissue>
    </source>
</reference>
<dbReference type="AlphaFoldDB" id="U4L5I5"/>
<dbReference type="EMBL" id="HF935363">
    <property type="protein sequence ID" value="CCX07696.1"/>
    <property type="molecule type" value="Genomic_DNA"/>
</dbReference>
<dbReference type="OMA" id="TKCHIER"/>
<gene>
    <name evidence="1" type="ORF">PCON_07285</name>
</gene>
<accession>U4L5I5</accession>
<dbReference type="STRING" id="1076935.U4L5I5"/>
<evidence type="ECO:0000313" key="2">
    <source>
        <dbReference type="Proteomes" id="UP000018144"/>
    </source>
</evidence>
<organism evidence="1 2">
    <name type="scientific">Pyronema omphalodes (strain CBS 100304)</name>
    <name type="common">Pyronema confluens</name>
    <dbReference type="NCBI Taxonomy" id="1076935"/>
    <lineage>
        <taxon>Eukaryota</taxon>
        <taxon>Fungi</taxon>
        <taxon>Dikarya</taxon>
        <taxon>Ascomycota</taxon>
        <taxon>Pezizomycotina</taxon>
        <taxon>Pezizomycetes</taxon>
        <taxon>Pezizales</taxon>
        <taxon>Pyronemataceae</taxon>
        <taxon>Pyronema</taxon>
    </lineage>
</organism>
<dbReference type="PANTHER" id="PTHR37535:SF3">
    <property type="entry name" value="FLUG DOMAIN-CONTAINING PROTEIN"/>
    <property type="match status" value="1"/>
</dbReference>
<dbReference type="PANTHER" id="PTHR37535">
    <property type="entry name" value="FLUG DOMAIN PROTEIN"/>
    <property type="match status" value="1"/>
</dbReference>
<evidence type="ECO:0000313" key="1">
    <source>
        <dbReference type="EMBL" id="CCX07696.1"/>
    </source>
</evidence>
<protein>
    <submittedName>
        <fullName evidence="1">Uncharacterized protein</fullName>
    </submittedName>
</protein>
<dbReference type="OrthoDB" id="5400098at2759"/>
<dbReference type="InterPro" id="IPR021842">
    <property type="entry name" value="DUF3435"/>
</dbReference>
<keyword evidence="2" id="KW-1185">Reference proteome</keyword>
<dbReference type="Proteomes" id="UP000018144">
    <property type="component" value="Unassembled WGS sequence"/>
</dbReference>
<proteinExistence type="predicted"/>
<dbReference type="Pfam" id="PF11917">
    <property type="entry name" value="DUF3435"/>
    <property type="match status" value="1"/>
</dbReference>
<sequence length="227" mass="25793">MAGLADDADHVPEAALALGTQKAIEATRKWWAQFNKVALSQRRKESAYDALTRADSTDIKLFLQYRIQSSPTRQQGRNLRHSTVEAWCKNLQTVCVLDTKRQILKETNRIIGNFIKHTLTVKFGLIMERKDKPTCAVADLFNLLHFHWCQDTESMFHGRYRIQVAILMQLTAYTSSRPGAIIEVACYKGLQQVLKYKVFSILSLFVSVPTVEGSEPVALTKWHPAGR</sequence>